<comment type="caution">
    <text evidence="3">The sequence shown here is derived from an EMBL/GenBank/DDBJ whole genome shotgun (WGS) entry which is preliminary data.</text>
</comment>
<dbReference type="AlphaFoldDB" id="A0A2T7G9J4"/>
<dbReference type="OrthoDB" id="9766989at2"/>
<dbReference type="InterPro" id="IPR026045">
    <property type="entry name" value="Ferric-bd"/>
</dbReference>
<dbReference type="EMBL" id="QCYH01000002">
    <property type="protein sequence ID" value="PVA11083.1"/>
    <property type="molecule type" value="Genomic_DNA"/>
</dbReference>
<gene>
    <name evidence="3" type="ORF">DC366_04780</name>
</gene>
<dbReference type="Pfam" id="PF13343">
    <property type="entry name" value="SBP_bac_6"/>
    <property type="match status" value="1"/>
</dbReference>
<sequence>MKLQTLSVISALMMSTAATAGELTIYTSYEEDEAAAFLDLAREAMPDVEMNMLRLSQGDLVARIIAEQGNPQHDLLWGFAASAIVNPQIEKTLEPYAPDGVKQIPAQFRSPEDKWFAVSGYMAAFCVNNERLKDKGLEMPTSWADLTDPAFKGEVVMPNPASSGTGYIQISSLLQMMGEEDGWAFLDKLDKNVAQYIKSGSKPCHAASAGEYVVGASYDMRAIKNINEGYPITMVIPSEGSGNELEANALVASSDNKEDAKRFLDWTVTPEAATAYGKWKAIVTMPGGEKPQEFLDAGLPQDTSDVLHPTDFAAAAEDRTAIISEWEKRYER</sequence>
<dbReference type="SUPFAM" id="SSF53850">
    <property type="entry name" value="Periplasmic binding protein-like II"/>
    <property type="match status" value="1"/>
</dbReference>
<evidence type="ECO:0000313" key="4">
    <source>
        <dbReference type="Proteomes" id="UP000244446"/>
    </source>
</evidence>
<accession>A0A2T7G9J4</accession>
<proteinExistence type="predicted"/>
<feature type="chain" id="PRO_5015712929" evidence="2">
    <location>
        <begin position="21"/>
        <end position="332"/>
    </location>
</feature>
<name>A0A2T7G9J4_9RHOB</name>
<reference evidence="3 4" key="1">
    <citation type="submission" date="2018-04" db="EMBL/GenBank/DDBJ databases">
        <title>Pelagivirga bohaiensis gen. nov., sp. nov., a bacterium isolated from the Bohai Sea.</title>
        <authorList>
            <person name="Ji X."/>
        </authorList>
    </citation>
    <scope>NUCLEOTIDE SEQUENCE [LARGE SCALE GENOMIC DNA]</scope>
    <source>
        <strain evidence="3 4">BH-SD19</strain>
    </source>
</reference>
<dbReference type="RefSeq" id="WP_108691057.1">
    <property type="nucleotide sequence ID" value="NZ_QCYH01000002.1"/>
</dbReference>
<dbReference type="CDD" id="cd13544">
    <property type="entry name" value="PBP2_Fbp_like_1"/>
    <property type="match status" value="1"/>
</dbReference>
<organism evidence="3 4">
    <name type="scientific">Pelagivirga sediminicola</name>
    <dbReference type="NCBI Taxonomy" id="2170575"/>
    <lineage>
        <taxon>Bacteria</taxon>
        <taxon>Pseudomonadati</taxon>
        <taxon>Pseudomonadota</taxon>
        <taxon>Alphaproteobacteria</taxon>
        <taxon>Rhodobacterales</taxon>
        <taxon>Paracoccaceae</taxon>
        <taxon>Pelagivirga</taxon>
    </lineage>
</organism>
<dbReference type="Gene3D" id="3.40.190.10">
    <property type="entry name" value="Periplasmic binding protein-like II"/>
    <property type="match status" value="2"/>
</dbReference>
<evidence type="ECO:0000256" key="1">
    <source>
        <dbReference type="ARBA" id="ARBA00022729"/>
    </source>
</evidence>
<dbReference type="PANTHER" id="PTHR30006:SF2">
    <property type="entry name" value="ABC TRANSPORTER SUBSTRATE-BINDING PROTEIN"/>
    <property type="match status" value="1"/>
</dbReference>
<dbReference type="GO" id="GO:0030975">
    <property type="term" value="F:thiamine binding"/>
    <property type="evidence" value="ECO:0007669"/>
    <property type="project" value="TreeGrafter"/>
</dbReference>
<protein>
    <submittedName>
        <fullName evidence="3">Iron ABC transporter substrate-binding protein</fullName>
    </submittedName>
</protein>
<dbReference type="GO" id="GO:0015888">
    <property type="term" value="P:thiamine transport"/>
    <property type="evidence" value="ECO:0007669"/>
    <property type="project" value="TreeGrafter"/>
</dbReference>
<dbReference type="GO" id="GO:0030288">
    <property type="term" value="C:outer membrane-bounded periplasmic space"/>
    <property type="evidence" value="ECO:0007669"/>
    <property type="project" value="TreeGrafter"/>
</dbReference>
<evidence type="ECO:0000256" key="2">
    <source>
        <dbReference type="SAM" id="SignalP"/>
    </source>
</evidence>
<dbReference type="PANTHER" id="PTHR30006">
    <property type="entry name" value="THIAMINE-BINDING PERIPLASMIC PROTEIN-RELATED"/>
    <property type="match status" value="1"/>
</dbReference>
<dbReference type="Proteomes" id="UP000244446">
    <property type="component" value="Unassembled WGS sequence"/>
</dbReference>
<dbReference type="PIRSF" id="PIRSF002825">
    <property type="entry name" value="CfbpA"/>
    <property type="match status" value="1"/>
</dbReference>
<keyword evidence="1 2" id="KW-0732">Signal</keyword>
<feature type="signal peptide" evidence="2">
    <location>
        <begin position="1"/>
        <end position="20"/>
    </location>
</feature>
<evidence type="ECO:0000313" key="3">
    <source>
        <dbReference type="EMBL" id="PVA11083.1"/>
    </source>
</evidence>
<dbReference type="GO" id="GO:0030976">
    <property type="term" value="F:thiamine pyrophosphate binding"/>
    <property type="evidence" value="ECO:0007669"/>
    <property type="project" value="TreeGrafter"/>
</dbReference>
<keyword evidence="4" id="KW-1185">Reference proteome</keyword>